<reference evidence="2" key="1">
    <citation type="submission" date="2022-12" db="EMBL/GenBank/DDBJ databases">
        <title>Draft genome assemblies for two species of Escallonia (Escalloniales).</title>
        <authorList>
            <person name="Chanderbali A."/>
            <person name="Dervinis C."/>
            <person name="Anghel I."/>
            <person name="Soltis D."/>
            <person name="Soltis P."/>
            <person name="Zapata F."/>
        </authorList>
    </citation>
    <scope>NUCLEOTIDE SEQUENCE</scope>
    <source>
        <strain evidence="2">UCBG64.0493</strain>
        <tissue evidence="2">Leaf</tissue>
    </source>
</reference>
<comment type="caution">
    <text evidence="2">The sequence shown here is derived from an EMBL/GenBank/DDBJ whole genome shotgun (WGS) entry which is preliminary data.</text>
</comment>
<keyword evidence="3" id="KW-1185">Reference proteome</keyword>
<feature type="domain" description="Ycf2 N-terminal" evidence="1">
    <location>
        <begin position="91"/>
        <end position="143"/>
    </location>
</feature>
<sequence>MSLLAFPVMRSDQTRWKDNEDAVLGRRHGSSALFLKLKLGHFILEQKSIFLIYFIYSMTGTGEYTLRRDFESEERFQEMADLFTPSITGTEGYTLCHDFESGERFQEMADLFTPSITEPDLRYHKEFVFSSDSYGMDQIQFLKKRRQHLRSWGSASPLL</sequence>
<proteinExistence type="predicted"/>
<dbReference type="AlphaFoldDB" id="A0AA88W176"/>
<gene>
    <name evidence="2" type="ORF">RJ639_004368</name>
</gene>
<evidence type="ECO:0000313" key="2">
    <source>
        <dbReference type="EMBL" id="KAK3017992.1"/>
    </source>
</evidence>
<name>A0AA88W176_9ASTE</name>
<accession>A0AA88W176</accession>
<dbReference type="Pfam" id="PF05695">
    <property type="entry name" value="Ycf2"/>
    <property type="match status" value="2"/>
</dbReference>
<evidence type="ECO:0000259" key="1">
    <source>
        <dbReference type="Pfam" id="PF05695"/>
    </source>
</evidence>
<organism evidence="2 3">
    <name type="scientific">Escallonia herrerae</name>
    <dbReference type="NCBI Taxonomy" id="1293975"/>
    <lineage>
        <taxon>Eukaryota</taxon>
        <taxon>Viridiplantae</taxon>
        <taxon>Streptophyta</taxon>
        <taxon>Embryophyta</taxon>
        <taxon>Tracheophyta</taxon>
        <taxon>Spermatophyta</taxon>
        <taxon>Magnoliopsida</taxon>
        <taxon>eudicotyledons</taxon>
        <taxon>Gunneridae</taxon>
        <taxon>Pentapetalae</taxon>
        <taxon>asterids</taxon>
        <taxon>campanulids</taxon>
        <taxon>Escalloniales</taxon>
        <taxon>Escalloniaceae</taxon>
        <taxon>Escallonia</taxon>
    </lineage>
</organism>
<feature type="non-terminal residue" evidence="2">
    <location>
        <position position="159"/>
    </location>
</feature>
<dbReference type="EMBL" id="JAVXUP010000963">
    <property type="protein sequence ID" value="KAK3017992.1"/>
    <property type="molecule type" value="Genomic_DNA"/>
</dbReference>
<protein>
    <recommendedName>
        <fullName evidence="1">Ycf2 N-terminal domain-containing protein</fullName>
    </recommendedName>
</protein>
<dbReference type="Proteomes" id="UP001188597">
    <property type="component" value="Unassembled WGS sequence"/>
</dbReference>
<dbReference type="InterPro" id="IPR056777">
    <property type="entry name" value="Ycf2_N"/>
</dbReference>
<feature type="domain" description="Ycf2 N-terminal" evidence="1">
    <location>
        <begin position="44"/>
        <end position="89"/>
    </location>
</feature>
<evidence type="ECO:0000313" key="3">
    <source>
        <dbReference type="Proteomes" id="UP001188597"/>
    </source>
</evidence>